<gene>
    <name evidence="3" type="ORF">GCM10010315_07000</name>
</gene>
<comment type="caution">
    <text evidence="3">The sequence shown here is derived from an EMBL/GenBank/DDBJ whole genome shotgun (WGS) entry which is preliminary data.</text>
</comment>
<protein>
    <recommendedName>
        <fullName evidence="5">CBM2 domain-containing protein</fullName>
    </recommendedName>
</protein>
<keyword evidence="2" id="KW-0732">Signal</keyword>
<organism evidence="3 4">
    <name type="scientific">Streptomyces luteosporeus</name>
    <dbReference type="NCBI Taxonomy" id="173856"/>
    <lineage>
        <taxon>Bacteria</taxon>
        <taxon>Bacillati</taxon>
        <taxon>Actinomycetota</taxon>
        <taxon>Actinomycetes</taxon>
        <taxon>Kitasatosporales</taxon>
        <taxon>Streptomycetaceae</taxon>
        <taxon>Streptomyces</taxon>
    </lineage>
</organism>
<evidence type="ECO:0000256" key="2">
    <source>
        <dbReference type="SAM" id="SignalP"/>
    </source>
</evidence>
<feature type="compositionally biased region" description="Pro residues" evidence="1">
    <location>
        <begin position="102"/>
        <end position="113"/>
    </location>
</feature>
<evidence type="ECO:0008006" key="5">
    <source>
        <dbReference type="Google" id="ProtNLM"/>
    </source>
</evidence>
<dbReference type="PROSITE" id="PS51257">
    <property type="entry name" value="PROKAR_LIPOPROTEIN"/>
    <property type="match status" value="1"/>
</dbReference>
<accession>A0ABP6G0F4</accession>
<dbReference type="RefSeq" id="WP_344433153.1">
    <property type="nucleotide sequence ID" value="NZ_BAAASL010000002.1"/>
</dbReference>
<proteinExistence type="predicted"/>
<feature type="compositionally biased region" description="Low complexity" evidence="1">
    <location>
        <begin position="72"/>
        <end position="101"/>
    </location>
</feature>
<evidence type="ECO:0000313" key="4">
    <source>
        <dbReference type="Proteomes" id="UP001500886"/>
    </source>
</evidence>
<dbReference type="EMBL" id="BAAASL010000002">
    <property type="protein sequence ID" value="GAA2709234.1"/>
    <property type="molecule type" value="Genomic_DNA"/>
</dbReference>
<feature type="compositionally biased region" description="Pro residues" evidence="1">
    <location>
        <begin position="62"/>
        <end position="71"/>
    </location>
</feature>
<feature type="signal peptide" evidence="2">
    <location>
        <begin position="1"/>
        <end position="26"/>
    </location>
</feature>
<sequence length="248" mass="25133">MRRKTLVSASAAALWLGTAGALGALAAGCDSATRDGYVAAASGDAGPGGNVPPQDGVRLVPLPTPTSPPSQSPFLSPSPVRGTATPAPTPTPTVRRSVPAPRAVPPAHRPVPTPATSGGASPTRSSGSRTPTASPQPSPSPSASPAPPALQVSAPRREPAGDRWCEQVALTFTNTGGGPVTEGTVTLGTHVLGLWGDTDWTTVTTTRPLPAPIAAGEAAEGKWTVCVDAWRVLPGMWVETRDVTADWR</sequence>
<feature type="compositionally biased region" description="Low complexity" evidence="1">
    <location>
        <begin position="114"/>
        <end position="133"/>
    </location>
</feature>
<dbReference type="Proteomes" id="UP001500886">
    <property type="component" value="Unassembled WGS sequence"/>
</dbReference>
<reference evidence="4" key="1">
    <citation type="journal article" date="2019" name="Int. J. Syst. Evol. Microbiol.">
        <title>The Global Catalogue of Microorganisms (GCM) 10K type strain sequencing project: providing services to taxonomists for standard genome sequencing and annotation.</title>
        <authorList>
            <consortium name="The Broad Institute Genomics Platform"/>
            <consortium name="The Broad Institute Genome Sequencing Center for Infectious Disease"/>
            <person name="Wu L."/>
            <person name="Ma J."/>
        </authorList>
    </citation>
    <scope>NUCLEOTIDE SEQUENCE [LARGE SCALE GENOMIC DNA]</scope>
    <source>
        <strain evidence="4">JCM 4542</strain>
    </source>
</reference>
<feature type="compositionally biased region" description="Pro residues" evidence="1">
    <location>
        <begin position="134"/>
        <end position="148"/>
    </location>
</feature>
<feature type="chain" id="PRO_5046926449" description="CBM2 domain-containing protein" evidence="2">
    <location>
        <begin position="27"/>
        <end position="248"/>
    </location>
</feature>
<evidence type="ECO:0000313" key="3">
    <source>
        <dbReference type="EMBL" id="GAA2709234.1"/>
    </source>
</evidence>
<keyword evidence="4" id="KW-1185">Reference proteome</keyword>
<feature type="region of interest" description="Disordered" evidence="1">
    <location>
        <begin position="43"/>
        <end position="160"/>
    </location>
</feature>
<evidence type="ECO:0000256" key="1">
    <source>
        <dbReference type="SAM" id="MobiDB-lite"/>
    </source>
</evidence>
<name>A0ABP6G0F4_9ACTN</name>